<dbReference type="SUPFAM" id="SSF51197">
    <property type="entry name" value="Clavaminate synthase-like"/>
    <property type="match status" value="1"/>
</dbReference>
<dbReference type="InterPro" id="IPR051323">
    <property type="entry name" value="AtsK-like"/>
</dbReference>
<dbReference type="GO" id="GO:0051213">
    <property type="term" value="F:dioxygenase activity"/>
    <property type="evidence" value="ECO:0007669"/>
    <property type="project" value="UniProtKB-KW"/>
</dbReference>
<evidence type="ECO:0000313" key="9">
    <source>
        <dbReference type="Proteomes" id="UP001500449"/>
    </source>
</evidence>
<evidence type="ECO:0000256" key="5">
    <source>
        <dbReference type="ARBA" id="ARBA00023002"/>
    </source>
</evidence>
<dbReference type="Proteomes" id="UP001500449">
    <property type="component" value="Unassembled WGS sequence"/>
</dbReference>
<evidence type="ECO:0000313" key="8">
    <source>
        <dbReference type="EMBL" id="GAA1828694.1"/>
    </source>
</evidence>
<dbReference type="PANTHER" id="PTHR30468:SF5">
    <property type="entry name" value="ALPHA-KETOGLUTARATE-DEPENDENT SULFATE ESTER DIOXYGENASE"/>
    <property type="match status" value="1"/>
</dbReference>
<gene>
    <name evidence="8" type="ORF">GCM10009836_03080</name>
</gene>
<comment type="cofactor">
    <cofactor evidence="1">
        <name>Fe(2+)</name>
        <dbReference type="ChEBI" id="CHEBI:29033"/>
    </cofactor>
</comment>
<keyword evidence="9" id="KW-1185">Reference proteome</keyword>
<evidence type="ECO:0000256" key="2">
    <source>
        <dbReference type="ARBA" id="ARBA00005896"/>
    </source>
</evidence>
<organism evidence="8 9">
    <name type="scientific">Pseudonocardia ailaonensis</name>
    <dbReference type="NCBI Taxonomy" id="367279"/>
    <lineage>
        <taxon>Bacteria</taxon>
        <taxon>Bacillati</taxon>
        <taxon>Actinomycetota</taxon>
        <taxon>Actinomycetes</taxon>
        <taxon>Pseudonocardiales</taxon>
        <taxon>Pseudonocardiaceae</taxon>
        <taxon>Pseudonocardia</taxon>
    </lineage>
</organism>
<dbReference type="Gene3D" id="3.60.130.10">
    <property type="entry name" value="Clavaminate synthase-like"/>
    <property type="match status" value="1"/>
</dbReference>
<dbReference type="Pfam" id="PF02668">
    <property type="entry name" value="TauD"/>
    <property type="match status" value="1"/>
</dbReference>
<comment type="caution">
    <text evidence="8">The sequence shown here is derived from an EMBL/GenBank/DDBJ whole genome shotgun (WGS) entry which is preliminary data.</text>
</comment>
<keyword evidence="5" id="KW-0560">Oxidoreductase</keyword>
<proteinExistence type="inferred from homology"/>
<keyword evidence="4 8" id="KW-0223">Dioxygenase</keyword>
<dbReference type="RefSeq" id="WP_344411681.1">
    <property type="nucleotide sequence ID" value="NZ_BAAAQK010000001.1"/>
</dbReference>
<dbReference type="PANTHER" id="PTHR30468">
    <property type="entry name" value="ALPHA-KETOGLUTARATE-DEPENDENT SULFONATE DIOXYGENASE"/>
    <property type="match status" value="1"/>
</dbReference>
<comment type="similarity">
    <text evidence="2">Belongs to the TfdA dioxygenase family.</text>
</comment>
<reference evidence="8 9" key="1">
    <citation type="journal article" date="2019" name="Int. J. Syst. Evol. Microbiol.">
        <title>The Global Catalogue of Microorganisms (GCM) 10K type strain sequencing project: providing services to taxonomists for standard genome sequencing and annotation.</title>
        <authorList>
            <consortium name="The Broad Institute Genomics Platform"/>
            <consortium name="The Broad Institute Genome Sequencing Center for Infectious Disease"/>
            <person name="Wu L."/>
            <person name="Ma J."/>
        </authorList>
    </citation>
    <scope>NUCLEOTIDE SEQUENCE [LARGE SCALE GENOMIC DNA]</scope>
    <source>
        <strain evidence="8 9">JCM 16009</strain>
    </source>
</reference>
<evidence type="ECO:0000256" key="4">
    <source>
        <dbReference type="ARBA" id="ARBA00022964"/>
    </source>
</evidence>
<dbReference type="EMBL" id="BAAAQK010000001">
    <property type="protein sequence ID" value="GAA1828694.1"/>
    <property type="molecule type" value="Genomic_DNA"/>
</dbReference>
<dbReference type="InterPro" id="IPR003819">
    <property type="entry name" value="TauD/TfdA-like"/>
</dbReference>
<name>A0ABN2MJ71_9PSEU</name>
<feature type="domain" description="TauD/TfdA-like" evidence="7">
    <location>
        <begin position="6"/>
        <end position="272"/>
    </location>
</feature>
<keyword evidence="6" id="KW-0408">Iron</keyword>
<protein>
    <submittedName>
        <fullName evidence="8">TauD/TfdA family dioxygenase</fullName>
    </submittedName>
</protein>
<dbReference type="InterPro" id="IPR042098">
    <property type="entry name" value="TauD-like_sf"/>
</dbReference>
<keyword evidence="3" id="KW-0479">Metal-binding</keyword>
<evidence type="ECO:0000256" key="6">
    <source>
        <dbReference type="ARBA" id="ARBA00023004"/>
    </source>
</evidence>
<accession>A0ABN2MJ71</accession>
<evidence type="ECO:0000256" key="1">
    <source>
        <dbReference type="ARBA" id="ARBA00001954"/>
    </source>
</evidence>
<evidence type="ECO:0000256" key="3">
    <source>
        <dbReference type="ARBA" id="ARBA00022723"/>
    </source>
</evidence>
<evidence type="ECO:0000259" key="7">
    <source>
        <dbReference type="Pfam" id="PF02668"/>
    </source>
</evidence>
<sequence length="308" mass="33109">MSTLAVRPLNGSLGAEVGGVALGGDLEPDDLEQLRTALLRHRVVFLRGQEHLDDAGQLAFAGLLGPTTAANPLAEGIGDGAAHTVAIDSNHLRANAWHTDATFVDRPPSVSVLRAVSLPAVGGDTLWADTVAAYESLPEPLRRLAESLWARHTNVFDYTAHEAPENAGFFQSGAYAQTSNTAAFVTDHPVVRVHPETGERALLLGLLVDRILGVDARDAADLLALFQRHVERPDNTVRWTWAPGDVAIWDNRSTQHYAVSDYREHRLLRRVTIAGEIPVNVAGEQSRAVAGDASTFSVVHTPARRAAA</sequence>